<comment type="caution">
    <text evidence="1">The sequence shown here is derived from an EMBL/GenBank/DDBJ whole genome shotgun (WGS) entry which is preliminary data.</text>
</comment>
<dbReference type="AlphaFoldDB" id="A0A0F9L533"/>
<proteinExistence type="predicted"/>
<dbReference type="InterPro" id="IPR038666">
    <property type="entry name" value="SSP1_head-tail_sf"/>
</dbReference>
<reference evidence="1" key="1">
    <citation type="journal article" date="2015" name="Nature">
        <title>Complex archaea that bridge the gap between prokaryotes and eukaryotes.</title>
        <authorList>
            <person name="Spang A."/>
            <person name="Saw J.H."/>
            <person name="Jorgensen S.L."/>
            <person name="Zaremba-Niedzwiedzka K."/>
            <person name="Martijn J."/>
            <person name="Lind A.E."/>
            <person name="van Eijk R."/>
            <person name="Schleper C."/>
            <person name="Guy L."/>
            <person name="Ettema T.J."/>
        </authorList>
    </citation>
    <scope>NUCLEOTIDE SEQUENCE</scope>
</reference>
<dbReference type="NCBIfam" id="TIGR01563">
    <property type="entry name" value="gp16_SPP1"/>
    <property type="match status" value="1"/>
</dbReference>
<name>A0A0F9L533_9ZZZZ</name>
<dbReference type="Gene3D" id="2.40.10.270">
    <property type="entry name" value="Bacteriophage SPP1 head-tail adaptor protein"/>
    <property type="match status" value="1"/>
</dbReference>
<evidence type="ECO:0000313" key="1">
    <source>
        <dbReference type="EMBL" id="KKM50094.1"/>
    </source>
</evidence>
<evidence type="ECO:0008006" key="2">
    <source>
        <dbReference type="Google" id="ProtNLM"/>
    </source>
</evidence>
<accession>A0A0F9L533</accession>
<dbReference type="EMBL" id="LAZR01011968">
    <property type="protein sequence ID" value="KKM50094.1"/>
    <property type="molecule type" value="Genomic_DNA"/>
</dbReference>
<protein>
    <recommendedName>
        <fullName evidence="2">Phage head-tail adaptor</fullName>
    </recommendedName>
</protein>
<dbReference type="Pfam" id="PF05521">
    <property type="entry name" value="Phage_HCP"/>
    <property type="match status" value="1"/>
</dbReference>
<dbReference type="InterPro" id="IPR008767">
    <property type="entry name" value="Phage_SPP1_head-tail_adaptor"/>
</dbReference>
<gene>
    <name evidence="1" type="ORF">LCGC14_1556330</name>
</gene>
<organism evidence="1">
    <name type="scientific">marine sediment metagenome</name>
    <dbReference type="NCBI Taxonomy" id="412755"/>
    <lineage>
        <taxon>unclassified sequences</taxon>
        <taxon>metagenomes</taxon>
        <taxon>ecological metagenomes</taxon>
    </lineage>
</organism>
<sequence length="105" mass="11976">MTIQKLDGTLDAAGVENQTWVDVATVRAAIEPLRGDERFTAQQEVAQVTTRIRMRFLKDSVVAKMRVQFIDLAQDPDLTRLYDILAVINVGQRDREMHLMCKETV</sequence>